<evidence type="ECO:0000256" key="1">
    <source>
        <dbReference type="SAM" id="Phobius"/>
    </source>
</evidence>
<reference evidence="3" key="1">
    <citation type="journal article" date="2019" name="Curr. Biol.">
        <title>Genome Sequence of Striga asiatica Provides Insight into the Evolution of Plant Parasitism.</title>
        <authorList>
            <person name="Yoshida S."/>
            <person name="Kim S."/>
            <person name="Wafula E.K."/>
            <person name="Tanskanen J."/>
            <person name="Kim Y.M."/>
            <person name="Honaas L."/>
            <person name="Yang Z."/>
            <person name="Spallek T."/>
            <person name="Conn C.E."/>
            <person name="Ichihashi Y."/>
            <person name="Cheong K."/>
            <person name="Cui S."/>
            <person name="Der J.P."/>
            <person name="Gundlach H."/>
            <person name="Jiao Y."/>
            <person name="Hori C."/>
            <person name="Ishida J.K."/>
            <person name="Kasahara H."/>
            <person name="Kiba T."/>
            <person name="Kim M.S."/>
            <person name="Koo N."/>
            <person name="Laohavisit A."/>
            <person name="Lee Y.H."/>
            <person name="Lumba S."/>
            <person name="McCourt P."/>
            <person name="Mortimer J.C."/>
            <person name="Mutuku J.M."/>
            <person name="Nomura T."/>
            <person name="Sasaki-Sekimoto Y."/>
            <person name="Seto Y."/>
            <person name="Wang Y."/>
            <person name="Wakatake T."/>
            <person name="Sakakibara H."/>
            <person name="Demura T."/>
            <person name="Yamaguchi S."/>
            <person name="Yoneyama K."/>
            <person name="Manabe R.I."/>
            <person name="Nelson D.C."/>
            <person name="Schulman A.H."/>
            <person name="Timko M.P."/>
            <person name="dePamphilis C.W."/>
            <person name="Choi D."/>
            <person name="Shirasu K."/>
        </authorList>
    </citation>
    <scope>NUCLEOTIDE SEQUENCE [LARGE SCALE GENOMIC DNA]</scope>
    <source>
        <strain evidence="3">cv. UVA1</strain>
    </source>
</reference>
<dbReference type="Proteomes" id="UP000325081">
    <property type="component" value="Unassembled WGS sequence"/>
</dbReference>
<evidence type="ECO:0000313" key="2">
    <source>
        <dbReference type="EMBL" id="GER28280.1"/>
    </source>
</evidence>
<feature type="transmembrane region" description="Helical" evidence="1">
    <location>
        <begin position="50"/>
        <end position="70"/>
    </location>
</feature>
<feature type="transmembrane region" description="Helical" evidence="1">
    <location>
        <begin position="20"/>
        <end position="38"/>
    </location>
</feature>
<gene>
    <name evidence="2" type="ORF">STAS_04073</name>
</gene>
<keyword evidence="1" id="KW-0472">Membrane</keyword>
<keyword evidence="3" id="KW-1185">Reference proteome</keyword>
<dbReference type="PANTHER" id="PTHR34124:SF2">
    <property type="entry name" value="F16B3.27 PROTEIN-RELATED"/>
    <property type="match status" value="1"/>
</dbReference>
<accession>A0A5A7P693</accession>
<dbReference type="AlphaFoldDB" id="A0A5A7P693"/>
<name>A0A5A7P693_STRAF</name>
<sequence length="99" mass="10297">MGLSVDNGGGPATLTHKVFLLTNYALIGAASSCAFLTLSLRLIPSLTGALLVLLHAVTIAGAAVSCRFSSEAPDPVLLLAEQGTELFTLDLLLRVGWIF</sequence>
<dbReference type="PANTHER" id="PTHR34124">
    <property type="entry name" value="F16B3.27 PROTEIN-RELATED"/>
    <property type="match status" value="1"/>
</dbReference>
<protein>
    <submittedName>
        <fullName evidence="2">Uncharacterized protein</fullName>
    </submittedName>
</protein>
<evidence type="ECO:0000313" key="3">
    <source>
        <dbReference type="Proteomes" id="UP000325081"/>
    </source>
</evidence>
<dbReference type="EMBL" id="BKCP01002447">
    <property type="protein sequence ID" value="GER28280.1"/>
    <property type="molecule type" value="Genomic_DNA"/>
</dbReference>
<keyword evidence="1" id="KW-1133">Transmembrane helix</keyword>
<organism evidence="2 3">
    <name type="scientific">Striga asiatica</name>
    <name type="common">Asiatic witchweed</name>
    <name type="synonym">Buchnera asiatica</name>
    <dbReference type="NCBI Taxonomy" id="4170"/>
    <lineage>
        <taxon>Eukaryota</taxon>
        <taxon>Viridiplantae</taxon>
        <taxon>Streptophyta</taxon>
        <taxon>Embryophyta</taxon>
        <taxon>Tracheophyta</taxon>
        <taxon>Spermatophyta</taxon>
        <taxon>Magnoliopsida</taxon>
        <taxon>eudicotyledons</taxon>
        <taxon>Gunneridae</taxon>
        <taxon>Pentapetalae</taxon>
        <taxon>asterids</taxon>
        <taxon>lamiids</taxon>
        <taxon>Lamiales</taxon>
        <taxon>Orobanchaceae</taxon>
        <taxon>Buchnereae</taxon>
        <taxon>Striga</taxon>
    </lineage>
</organism>
<comment type="caution">
    <text evidence="2">The sequence shown here is derived from an EMBL/GenBank/DDBJ whole genome shotgun (WGS) entry which is preliminary data.</text>
</comment>
<keyword evidence="1" id="KW-0812">Transmembrane</keyword>
<dbReference type="OrthoDB" id="1284989at2759"/>
<proteinExistence type="predicted"/>